<name>A6KF85_RAT</name>
<feature type="compositionally biased region" description="Basic and acidic residues" evidence="1">
    <location>
        <begin position="56"/>
        <end position="66"/>
    </location>
</feature>
<organism evidence="2 3">
    <name type="scientific">Rattus norvegicus</name>
    <name type="common">Rat</name>
    <dbReference type="NCBI Taxonomy" id="10116"/>
    <lineage>
        <taxon>Eukaryota</taxon>
        <taxon>Metazoa</taxon>
        <taxon>Chordata</taxon>
        <taxon>Craniata</taxon>
        <taxon>Vertebrata</taxon>
        <taxon>Euteleostomi</taxon>
        <taxon>Mammalia</taxon>
        <taxon>Eutheria</taxon>
        <taxon>Euarchontoglires</taxon>
        <taxon>Glires</taxon>
        <taxon>Rodentia</taxon>
        <taxon>Myomorpha</taxon>
        <taxon>Muroidea</taxon>
        <taxon>Muridae</taxon>
        <taxon>Murinae</taxon>
        <taxon>Rattus</taxon>
    </lineage>
</organism>
<gene>
    <name evidence="2" type="ORF">rCG_35620</name>
</gene>
<protein>
    <submittedName>
        <fullName evidence="2">RCG35620</fullName>
    </submittedName>
</protein>
<proteinExistence type="predicted"/>
<evidence type="ECO:0000256" key="1">
    <source>
        <dbReference type="SAM" id="MobiDB-lite"/>
    </source>
</evidence>
<dbReference type="Proteomes" id="UP000234681">
    <property type="component" value="Chromosome 9"/>
</dbReference>
<dbReference type="AlphaFoldDB" id="A6KF85"/>
<reference evidence="3" key="1">
    <citation type="submission" date="2005-09" db="EMBL/GenBank/DDBJ databases">
        <authorList>
            <person name="Mural R.J."/>
            <person name="Li P.W."/>
            <person name="Adams M.D."/>
            <person name="Amanatides P.G."/>
            <person name="Baden-Tillson H."/>
            <person name="Barnstead M."/>
            <person name="Chin S.H."/>
            <person name="Dew I."/>
            <person name="Evans C.A."/>
            <person name="Ferriera S."/>
            <person name="Flanigan M."/>
            <person name="Fosler C."/>
            <person name="Glodek A."/>
            <person name="Gu Z."/>
            <person name="Holt R.A."/>
            <person name="Jennings D."/>
            <person name="Kraft C.L."/>
            <person name="Lu F."/>
            <person name="Nguyen T."/>
            <person name="Nusskern D.R."/>
            <person name="Pfannkoch C.M."/>
            <person name="Sitter C."/>
            <person name="Sutton G.G."/>
            <person name="Venter J.C."/>
            <person name="Wang Z."/>
            <person name="Woodage T."/>
            <person name="Zheng X.H."/>
            <person name="Zhong F."/>
        </authorList>
    </citation>
    <scope>NUCLEOTIDE SEQUENCE [LARGE SCALE GENOMIC DNA]</scope>
    <source>
        <strain>BN</strain>
        <strain evidence="3">Sprague-Dawley</strain>
    </source>
</reference>
<accession>A6KF85</accession>
<evidence type="ECO:0000313" key="3">
    <source>
        <dbReference type="Proteomes" id="UP000234681"/>
    </source>
</evidence>
<feature type="region of interest" description="Disordered" evidence="1">
    <location>
        <begin position="27"/>
        <end position="66"/>
    </location>
</feature>
<evidence type="ECO:0000313" key="2">
    <source>
        <dbReference type="EMBL" id="EDL90937.1"/>
    </source>
</evidence>
<dbReference type="EMBL" id="CH474043">
    <property type="protein sequence ID" value="EDL90937.1"/>
    <property type="molecule type" value="Genomic_DNA"/>
</dbReference>
<sequence>MCCEVNQYPRLHQDNEREMCRFARSVTQKASPHLSSVLDKRSQTPGLGVPLGNNRPRKDLISASRE</sequence>